<dbReference type="eggNOG" id="ENOG50339UH">
    <property type="taxonomic scope" value="Bacteria"/>
</dbReference>
<dbReference type="RefSeq" id="WP_012925480.1">
    <property type="nucleotide sequence ID" value="NC_013730.1"/>
</dbReference>
<evidence type="ECO:0000313" key="3">
    <source>
        <dbReference type="Proteomes" id="UP000002028"/>
    </source>
</evidence>
<dbReference type="STRING" id="504472.Slin_0874"/>
<dbReference type="HOGENOM" id="CLU_170093_1_0_10"/>
<dbReference type="Proteomes" id="UP000002028">
    <property type="component" value="Chromosome"/>
</dbReference>
<reference evidence="2 3" key="1">
    <citation type="journal article" date="2010" name="Stand. Genomic Sci.">
        <title>Complete genome sequence of Spirosoma linguale type strain (1).</title>
        <authorList>
            <person name="Lail K."/>
            <person name="Sikorski J."/>
            <person name="Saunders E."/>
            <person name="Lapidus A."/>
            <person name="Glavina Del Rio T."/>
            <person name="Copeland A."/>
            <person name="Tice H."/>
            <person name="Cheng J.-F."/>
            <person name="Lucas S."/>
            <person name="Nolan M."/>
            <person name="Bruce D."/>
            <person name="Goodwin L."/>
            <person name="Pitluck S."/>
            <person name="Ivanova N."/>
            <person name="Mavromatis K."/>
            <person name="Ovchinnikova G."/>
            <person name="Pati A."/>
            <person name="Chen A."/>
            <person name="Palaniappan K."/>
            <person name="Land M."/>
            <person name="Hauser L."/>
            <person name="Chang Y.-J."/>
            <person name="Jeffries C.D."/>
            <person name="Chain P."/>
            <person name="Brettin T."/>
            <person name="Detter J.C."/>
            <person name="Schuetze A."/>
            <person name="Rohde M."/>
            <person name="Tindall B.J."/>
            <person name="Goeker M."/>
            <person name="Bristow J."/>
            <person name="Eisen J.A."/>
            <person name="Markowitz V."/>
            <person name="Hugenholtz P."/>
            <person name="Kyrpides N.C."/>
            <person name="Klenk H.-P."/>
            <person name="Chen F."/>
        </authorList>
    </citation>
    <scope>NUCLEOTIDE SEQUENCE [LARGE SCALE GENOMIC DNA]</scope>
    <source>
        <strain evidence="3">ATCC 33905 / DSM 74 / LMG 10896 / Claus 1</strain>
    </source>
</reference>
<sequence>MRELTAQVNNISSREDFIKFLSALLADLQADRSAWENNTLDKYLGGIKSWTEDMNGYYVNMGKPTPENVNWRVFAEILMAATIYE</sequence>
<dbReference type="InterPro" id="IPR056077">
    <property type="entry name" value="DUF7660"/>
</dbReference>
<evidence type="ECO:0000259" key="1">
    <source>
        <dbReference type="Pfam" id="PF24693"/>
    </source>
</evidence>
<name>D2QI40_SPILD</name>
<keyword evidence="3" id="KW-1185">Reference proteome</keyword>
<dbReference type="Pfam" id="PF24693">
    <property type="entry name" value="DUF7660"/>
    <property type="match status" value="1"/>
</dbReference>
<accession>D2QI40</accession>
<organism evidence="2 3">
    <name type="scientific">Spirosoma linguale (strain ATCC 33905 / DSM 74 / LMG 10896 / Claus 1)</name>
    <dbReference type="NCBI Taxonomy" id="504472"/>
    <lineage>
        <taxon>Bacteria</taxon>
        <taxon>Pseudomonadati</taxon>
        <taxon>Bacteroidota</taxon>
        <taxon>Cytophagia</taxon>
        <taxon>Cytophagales</taxon>
        <taxon>Cytophagaceae</taxon>
        <taxon>Spirosoma</taxon>
    </lineage>
</organism>
<feature type="domain" description="DUF7660" evidence="1">
    <location>
        <begin position="13"/>
        <end position="85"/>
    </location>
</feature>
<protein>
    <recommendedName>
        <fullName evidence="1">DUF7660 domain-containing protein</fullName>
    </recommendedName>
</protein>
<dbReference type="AlphaFoldDB" id="D2QI40"/>
<dbReference type="KEGG" id="sli:Slin_0874"/>
<proteinExistence type="predicted"/>
<evidence type="ECO:0000313" key="2">
    <source>
        <dbReference type="EMBL" id="ADB36928.1"/>
    </source>
</evidence>
<dbReference type="EMBL" id="CP001769">
    <property type="protein sequence ID" value="ADB36928.1"/>
    <property type="molecule type" value="Genomic_DNA"/>
</dbReference>
<gene>
    <name evidence="2" type="ordered locus">Slin_0874</name>
</gene>